<sequence>MEDIKQLLQQNVYRYDSTDSNAATDSEESTISGAKIGLKAICQGRMPTRRPNPNIQNRNALLARENRRKKKAHLEAMEKELEETRAANKQLKKALKQQMKAVGQLQREKRYFQSVIANHKEIENLIKALNVRMHVQQTPAVSSPMLSSPAHSYASQHLCQSPSILQQSSSVENSEWNGASTSETSENGSVGISTEISYQHDPIEMYNIFENLSSDFLPSSSFDETWADLLCEDFGTKGLTKLTTVGGEHSYADVDQVPALENTETDAGICLHIRKLVY</sequence>
<dbReference type="EMBL" id="GBXI01001999">
    <property type="protein sequence ID" value="JAD12293.1"/>
    <property type="molecule type" value="Transcribed_RNA"/>
</dbReference>
<reference evidence="3" key="2">
    <citation type="journal article" date="2015" name="Gigascience">
        <title>Reconstructing a comprehensive transcriptome assembly of a white-pupal translocated strain of the pest fruit fly Bactrocera cucurbitae.</title>
        <authorList>
            <person name="Sim S.B."/>
            <person name="Calla B."/>
            <person name="Hall B."/>
            <person name="DeRego T."/>
            <person name="Geib S.M."/>
        </authorList>
    </citation>
    <scope>NUCLEOTIDE SEQUENCE</scope>
</reference>
<protein>
    <submittedName>
        <fullName evidence="3">CREB/ATF bZIP transcription factor</fullName>
    </submittedName>
</protein>
<accession>A0A0A1XP44</accession>
<name>A0A0A1XP44_ZEUCU</name>
<feature type="coiled-coil region" evidence="1">
    <location>
        <begin position="62"/>
        <end position="108"/>
    </location>
</feature>
<evidence type="ECO:0000313" key="3">
    <source>
        <dbReference type="EMBL" id="JAD12293.1"/>
    </source>
</evidence>
<reference evidence="3" key="1">
    <citation type="submission" date="2014-11" db="EMBL/GenBank/DDBJ databases">
        <authorList>
            <person name="Geib S."/>
        </authorList>
    </citation>
    <scope>NUCLEOTIDE SEQUENCE</scope>
</reference>
<keyword evidence="1" id="KW-0175">Coiled coil</keyword>
<organism evidence="3">
    <name type="scientific">Zeugodacus cucurbitae</name>
    <name type="common">Melon fruit fly</name>
    <name type="synonym">Bactrocera cucurbitae</name>
    <dbReference type="NCBI Taxonomy" id="28588"/>
    <lineage>
        <taxon>Eukaryota</taxon>
        <taxon>Metazoa</taxon>
        <taxon>Ecdysozoa</taxon>
        <taxon>Arthropoda</taxon>
        <taxon>Hexapoda</taxon>
        <taxon>Insecta</taxon>
        <taxon>Pterygota</taxon>
        <taxon>Neoptera</taxon>
        <taxon>Endopterygota</taxon>
        <taxon>Diptera</taxon>
        <taxon>Brachycera</taxon>
        <taxon>Muscomorpha</taxon>
        <taxon>Tephritoidea</taxon>
        <taxon>Tephritidae</taxon>
        <taxon>Zeugodacus</taxon>
        <taxon>Zeugodacus</taxon>
    </lineage>
</organism>
<feature type="region of interest" description="Disordered" evidence="2">
    <location>
        <begin position="169"/>
        <end position="188"/>
    </location>
</feature>
<gene>
    <name evidence="3" type="primary">CREBZF</name>
    <name evidence="3" type="ORF">g.8022</name>
</gene>
<evidence type="ECO:0000256" key="1">
    <source>
        <dbReference type="SAM" id="Coils"/>
    </source>
</evidence>
<evidence type="ECO:0000256" key="2">
    <source>
        <dbReference type="SAM" id="MobiDB-lite"/>
    </source>
</evidence>
<dbReference type="AlphaFoldDB" id="A0A0A1XP44"/>
<proteinExistence type="predicted"/>